<dbReference type="Proteomes" id="UP000309174">
    <property type="component" value="Unassembled WGS sequence"/>
</dbReference>
<dbReference type="PANTHER" id="PTHR46494:SF1">
    <property type="entry name" value="CORA FAMILY METAL ION TRANSPORTER (EUROFUNG)"/>
    <property type="match status" value="1"/>
</dbReference>
<dbReference type="SUPFAM" id="SSF144083">
    <property type="entry name" value="Magnesium transport protein CorA, transmembrane region"/>
    <property type="match status" value="1"/>
</dbReference>
<dbReference type="SUPFAM" id="SSF143865">
    <property type="entry name" value="CorA soluble domain-like"/>
    <property type="match status" value="1"/>
</dbReference>
<dbReference type="InterPro" id="IPR045863">
    <property type="entry name" value="CorA_TM1_TM2"/>
</dbReference>
<comment type="similarity">
    <text evidence="2">Belongs to the CorA metal ion transporter (MIT) (TC 1.A.35) family.</text>
</comment>
<dbReference type="AlphaFoldDB" id="A0A5C4JFX6"/>
<dbReference type="GO" id="GO:0050897">
    <property type="term" value="F:cobalt ion binding"/>
    <property type="evidence" value="ECO:0007669"/>
    <property type="project" value="TreeGrafter"/>
</dbReference>
<evidence type="ECO:0000256" key="12">
    <source>
        <dbReference type="SAM" id="Phobius"/>
    </source>
</evidence>
<dbReference type="PANTHER" id="PTHR46494">
    <property type="entry name" value="CORA FAMILY METAL ION TRANSPORTER (EUROFUNG)"/>
    <property type="match status" value="1"/>
</dbReference>
<dbReference type="Pfam" id="PF01544">
    <property type="entry name" value="CorA"/>
    <property type="match status" value="1"/>
</dbReference>
<sequence>MMHPRPAKPYWAGTDGPVDSGIYVEGVRRRSPASLTDTYRELAAMGDGAMAWIGLDRPSQAQLWSLAEQFGLHGLAIEDAIVAHQRPKLERYGDTLFVVLRTARYLERTEEVDFGEVHAFIGGNFVLTVRHSESPDLAAVRRELEAEPELLALGPQAVLYAILDAAVDGYAPVIAGLQNAIDEIETDVFDGDPAVSRRIYELSREVIEFQRAARPLIPMLADVSAEFERHGIDEEMHRYLRDVGDHATIVVERVDGFRQNLQNILTVNATLVGQAQNEEMKRLSEAGYAQNEQVKRISAWAAILFAPTLIGTIYGMNFRHMPELHWLFGYPFAVVLMAVVCGVLYTVFKHRGWL</sequence>
<keyword evidence="4" id="KW-1003">Cell membrane</keyword>
<dbReference type="FunFam" id="1.20.58.340:FF:000004">
    <property type="entry name" value="Magnesium transport protein CorA"/>
    <property type="match status" value="1"/>
</dbReference>
<comment type="subcellular location">
    <subcellularLocation>
        <location evidence="1">Cell membrane</location>
        <topology evidence="1">Multi-pass membrane protein</topology>
    </subcellularLocation>
</comment>
<dbReference type="GO" id="GO:0000287">
    <property type="term" value="F:magnesium ion binding"/>
    <property type="evidence" value="ECO:0007669"/>
    <property type="project" value="TreeGrafter"/>
</dbReference>
<evidence type="ECO:0000256" key="4">
    <source>
        <dbReference type="ARBA" id="ARBA00022475"/>
    </source>
</evidence>
<dbReference type="GO" id="GO:0005886">
    <property type="term" value="C:plasma membrane"/>
    <property type="evidence" value="ECO:0007669"/>
    <property type="project" value="UniProtKB-SubCell"/>
</dbReference>
<proteinExistence type="inferred from homology"/>
<evidence type="ECO:0000256" key="7">
    <source>
        <dbReference type="ARBA" id="ARBA00022989"/>
    </source>
</evidence>
<dbReference type="OrthoDB" id="9803416at2"/>
<evidence type="ECO:0000256" key="11">
    <source>
        <dbReference type="ARBA" id="ARBA00045497"/>
    </source>
</evidence>
<comment type="catalytic activity">
    <reaction evidence="10">
        <text>Mg(2+)(in) = Mg(2+)(out)</text>
        <dbReference type="Rhea" id="RHEA:29827"/>
        <dbReference type="ChEBI" id="CHEBI:18420"/>
    </reaction>
</comment>
<accession>A0A5C4JFX6</accession>
<feature type="transmembrane region" description="Helical" evidence="12">
    <location>
        <begin position="328"/>
        <end position="348"/>
    </location>
</feature>
<evidence type="ECO:0000313" key="13">
    <source>
        <dbReference type="EMBL" id="TMR04240.1"/>
    </source>
</evidence>
<keyword evidence="14" id="KW-1185">Reference proteome</keyword>
<keyword evidence="5 12" id="KW-0812">Transmembrane</keyword>
<reference evidence="13 14" key="1">
    <citation type="submission" date="2019-05" db="EMBL/GenBank/DDBJ databases">
        <title>Draft genome sequence of Actinomadura sp. 14C53.</title>
        <authorList>
            <person name="Saricaoglu S."/>
            <person name="Isik K."/>
        </authorList>
    </citation>
    <scope>NUCLEOTIDE SEQUENCE [LARGE SCALE GENOMIC DNA]</scope>
    <source>
        <strain evidence="13 14">14C53</strain>
    </source>
</reference>
<dbReference type="InterPro" id="IPR045861">
    <property type="entry name" value="CorA_cytoplasmic_dom"/>
</dbReference>
<feature type="transmembrane region" description="Helical" evidence="12">
    <location>
        <begin position="297"/>
        <end position="316"/>
    </location>
</feature>
<dbReference type="Gene3D" id="1.20.58.340">
    <property type="entry name" value="Magnesium transport protein CorA, transmembrane region"/>
    <property type="match status" value="2"/>
</dbReference>
<dbReference type="Gene3D" id="3.30.460.20">
    <property type="entry name" value="CorA soluble domain-like"/>
    <property type="match status" value="1"/>
</dbReference>
<evidence type="ECO:0000256" key="10">
    <source>
        <dbReference type="ARBA" id="ARBA00034269"/>
    </source>
</evidence>
<name>A0A5C4JFX6_9ACTN</name>
<keyword evidence="7 12" id="KW-1133">Transmembrane helix</keyword>
<evidence type="ECO:0000256" key="1">
    <source>
        <dbReference type="ARBA" id="ARBA00004651"/>
    </source>
</evidence>
<evidence type="ECO:0000256" key="9">
    <source>
        <dbReference type="ARBA" id="ARBA00023136"/>
    </source>
</evidence>
<keyword evidence="9 12" id="KW-0472">Membrane</keyword>
<evidence type="ECO:0000256" key="2">
    <source>
        <dbReference type="ARBA" id="ARBA00009765"/>
    </source>
</evidence>
<keyword evidence="6" id="KW-0460">Magnesium</keyword>
<comment type="caution">
    <text evidence="13">The sequence shown here is derived from an EMBL/GenBank/DDBJ whole genome shotgun (WGS) entry which is preliminary data.</text>
</comment>
<keyword evidence="8" id="KW-0406">Ion transport</keyword>
<keyword evidence="3" id="KW-0813">Transport</keyword>
<dbReference type="CDD" id="cd12830">
    <property type="entry name" value="MtCorA-like"/>
    <property type="match status" value="1"/>
</dbReference>
<evidence type="ECO:0000256" key="3">
    <source>
        <dbReference type="ARBA" id="ARBA00022448"/>
    </source>
</evidence>
<evidence type="ECO:0000256" key="6">
    <source>
        <dbReference type="ARBA" id="ARBA00022842"/>
    </source>
</evidence>
<dbReference type="EMBL" id="VCKW01000033">
    <property type="protein sequence ID" value="TMR04240.1"/>
    <property type="molecule type" value="Genomic_DNA"/>
</dbReference>
<evidence type="ECO:0000256" key="5">
    <source>
        <dbReference type="ARBA" id="ARBA00022692"/>
    </source>
</evidence>
<comment type="function">
    <text evidence="11">Mediates influx of magnesium ions. Alternates between open and closed states. Activated by low cytoplasmic Mg(2+) levels. Inactive when cytoplasmic Mg(2+) levels are high.</text>
</comment>
<evidence type="ECO:0000256" key="8">
    <source>
        <dbReference type="ARBA" id="ARBA00023065"/>
    </source>
</evidence>
<dbReference type="GO" id="GO:0015095">
    <property type="term" value="F:magnesium ion transmembrane transporter activity"/>
    <property type="evidence" value="ECO:0007669"/>
    <property type="project" value="TreeGrafter"/>
</dbReference>
<evidence type="ECO:0000313" key="14">
    <source>
        <dbReference type="Proteomes" id="UP000309174"/>
    </source>
</evidence>
<dbReference type="GO" id="GO:0015087">
    <property type="term" value="F:cobalt ion transmembrane transporter activity"/>
    <property type="evidence" value="ECO:0007669"/>
    <property type="project" value="TreeGrafter"/>
</dbReference>
<gene>
    <name evidence="13" type="ORF">ETD83_09015</name>
</gene>
<protein>
    <submittedName>
        <fullName evidence="13">Magnesium and cobalt transport protein CorA</fullName>
    </submittedName>
</protein>
<dbReference type="InterPro" id="IPR002523">
    <property type="entry name" value="MgTranspt_CorA/ZnTranspt_ZntB"/>
</dbReference>
<organism evidence="13 14">
    <name type="scientific">Actinomadura soli</name>
    <dbReference type="NCBI Taxonomy" id="2508997"/>
    <lineage>
        <taxon>Bacteria</taxon>
        <taxon>Bacillati</taxon>
        <taxon>Actinomycetota</taxon>
        <taxon>Actinomycetes</taxon>
        <taxon>Streptosporangiales</taxon>
        <taxon>Thermomonosporaceae</taxon>
        <taxon>Actinomadura</taxon>
    </lineage>
</organism>